<evidence type="ECO:0000313" key="2">
    <source>
        <dbReference type="EMBL" id="KAG9329881.1"/>
    </source>
</evidence>
<feature type="region of interest" description="Disordered" evidence="1">
    <location>
        <begin position="36"/>
        <end position="84"/>
    </location>
</feature>
<dbReference type="AlphaFoldDB" id="A0A8T2N515"/>
<gene>
    <name evidence="3" type="ORF">JZ751_005335</name>
    <name evidence="2" type="ORF">JZ751_028710</name>
</gene>
<sequence>MAWVSGYSWKGAEEETVFVHVLRVRALTPVMVLKLGAAKNPDPGSGHTDQCGPEGTASPAARQSKSQRRSGGQASTSSQVTLKMSQDGQEMGACSLWGSARLFFFAFFLPRDGIRGERMKKEAGMEREEEWRKKRREMEVGRWEWCRNHRSQRRCLVYTTVIHDPV</sequence>
<feature type="compositionally biased region" description="Polar residues" evidence="1">
    <location>
        <begin position="61"/>
        <end position="84"/>
    </location>
</feature>
<comment type="caution">
    <text evidence="3">The sequence shown here is derived from an EMBL/GenBank/DDBJ whole genome shotgun (WGS) entry which is preliminary data.</text>
</comment>
<dbReference type="Proteomes" id="UP000824540">
    <property type="component" value="Unassembled WGS sequence"/>
</dbReference>
<keyword evidence="4" id="KW-1185">Reference proteome</keyword>
<dbReference type="EMBL" id="JAFBMS010000869">
    <property type="protein sequence ID" value="KAG9329881.1"/>
    <property type="molecule type" value="Genomic_DNA"/>
</dbReference>
<evidence type="ECO:0000313" key="3">
    <source>
        <dbReference type="EMBL" id="KAG9335333.1"/>
    </source>
</evidence>
<name>A0A8T2N515_9TELE</name>
<evidence type="ECO:0000256" key="1">
    <source>
        <dbReference type="SAM" id="MobiDB-lite"/>
    </source>
</evidence>
<dbReference type="EMBL" id="JAFBMS010000122">
    <property type="protein sequence ID" value="KAG9335333.1"/>
    <property type="molecule type" value="Genomic_DNA"/>
</dbReference>
<accession>A0A8T2N515</accession>
<reference evidence="3" key="1">
    <citation type="thesis" date="2021" institute="BYU ScholarsArchive" country="Provo, UT, USA">
        <title>Applications of and Algorithms for Genome Assembly and Genomic Analyses with an Emphasis on Marine Teleosts.</title>
        <authorList>
            <person name="Pickett B.D."/>
        </authorList>
    </citation>
    <scope>NUCLEOTIDE SEQUENCE</scope>
    <source>
        <strain evidence="3">HI-2016</strain>
    </source>
</reference>
<proteinExistence type="predicted"/>
<protein>
    <submittedName>
        <fullName evidence="3">Uncharacterized protein</fullName>
    </submittedName>
</protein>
<organism evidence="3 4">
    <name type="scientific">Albula glossodonta</name>
    <name type="common">roundjaw bonefish</name>
    <dbReference type="NCBI Taxonomy" id="121402"/>
    <lineage>
        <taxon>Eukaryota</taxon>
        <taxon>Metazoa</taxon>
        <taxon>Chordata</taxon>
        <taxon>Craniata</taxon>
        <taxon>Vertebrata</taxon>
        <taxon>Euteleostomi</taxon>
        <taxon>Actinopterygii</taxon>
        <taxon>Neopterygii</taxon>
        <taxon>Teleostei</taxon>
        <taxon>Albuliformes</taxon>
        <taxon>Albulidae</taxon>
        <taxon>Albula</taxon>
    </lineage>
</organism>
<evidence type="ECO:0000313" key="4">
    <source>
        <dbReference type="Proteomes" id="UP000824540"/>
    </source>
</evidence>